<dbReference type="SUPFAM" id="SSF54719">
    <property type="entry name" value="Fe,Mn superoxide dismutase (SOD), C-terminal domain"/>
    <property type="match status" value="1"/>
</dbReference>
<dbReference type="InterPro" id="IPR050265">
    <property type="entry name" value="Fe/Mn_Superoxide_Dismutase"/>
</dbReference>
<dbReference type="PANTHER" id="PTHR11404:SF6">
    <property type="entry name" value="SUPEROXIDE DISMUTASE [MN], MITOCHONDRIAL"/>
    <property type="match status" value="1"/>
</dbReference>
<name>A0ABT1TLV3_9GAMM</name>
<feature type="chain" id="PRO_5047450704" description="superoxide dismutase" evidence="5">
    <location>
        <begin position="31"/>
        <end position="252"/>
    </location>
</feature>
<dbReference type="EMBL" id="JANIBJ010000051">
    <property type="protein sequence ID" value="MCQ8106201.1"/>
    <property type="molecule type" value="Genomic_DNA"/>
</dbReference>
<keyword evidence="3" id="KW-0479">Metal-binding</keyword>
<dbReference type="InterPro" id="IPR019832">
    <property type="entry name" value="Mn/Fe_SOD_C"/>
</dbReference>
<feature type="domain" description="Manganese/iron superoxide dismutase C-terminal" evidence="6">
    <location>
        <begin position="137"/>
        <end position="235"/>
    </location>
</feature>
<keyword evidence="5" id="KW-0732">Signal</keyword>
<keyword evidence="4" id="KW-0560">Oxidoreductase</keyword>
<evidence type="ECO:0000256" key="2">
    <source>
        <dbReference type="ARBA" id="ARBA00012682"/>
    </source>
</evidence>
<reference evidence="7 8" key="1">
    <citation type="submission" date="2022-07" db="EMBL/GenBank/DDBJ databases">
        <title>Methylomonas rivi sp. nov., Methylomonas rosea sp. nov., Methylomonas aureus sp. nov. and Methylomonas subterranea sp. nov., four novel methanotrophs isolated from a freshwater creek and the deep terrestrial subsurface.</title>
        <authorList>
            <person name="Abin C."/>
            <person name="Sankaranarayanan K."/>
            <person name="Garner C."/>
            <person name="Sindelar R."/>
            <person name="Kotary K."/>
            <person name="Garner R."/>
            <person name="Barclay S."/>
            <person name="Lawson P."/>
            <person name="Krumholz L."/>
        </authorList>
    </citation>
    <scope>NUCLEOTIDE SEQUENCE [LARGE SCALE GENOMIC DNA]</scope>
    <source>
        <strain evidence="7 8">SURF-2</strain>
    </source>
</reference>
<dbReference type="InterPro" id="IPR036324">
    <property type="entry name" value="Mn/Fe_SOD_N_sf"/>
</dbReference>
<sequence>MSNDTTRRDFLSVAAAGAALSILTPQAAMAAEAADSDLMVLPGAFAAEHVPQPLSFDPAKLNGLSEKLIRSHWENNYGGSVKALNAVKQKLAVFLEDSALPAYLYNDLKREHLLRTGSVVLHELYFGNLGSKGVPDVALRKAIGAAFGSFETWEKEFRRIGAGLGGGSGWVTLGLNLHSGRLENYWHGDHAHAPAAALPLLVLDMYEHSYQMDYGAAAGSYLDAFFRNIDWETVALRLEKALKIVALARRAA</sequence>
<gene>
    <name evidence="7" type="ORF">NP590_18985</name>
</gene>
<dbReference type="InterPro" id="IPR036314">
    <property type="entry name" value="SOD_C_sf"/>
</dbReference>
<evidence type="ECO:0000256" key="4">
    <source>
        <dbReference type="ARBA" id="ARBA00023002"/>
    </source>
</evidence>
<protein>
    <recommendedName>
        <fullName evidence="2">superoxide dismutase</fullName>
        <ecNumber evidence="2">1.15.1.1</ecNumber>
    </recommendedName>
</protein>
<dbReference type="SUPFAM" id="SSF46609">
    <property type="entry name" value="Fe,Mn superoxide dismutase (SOD), N-terminal domain"/>
    <property type="match status" value="1"/>
</dbReference>
<dbReference type="Proteomes" id="UP001524499">
    <property type="component" value="Unassembled WGS sequence"/>
</dbReference>
<evidence type="ECO:0000313" key="7">
    <source>
        <dbReference type="EMBL" id="MCQ8106201.1"/>
    </source>
</evidence>
<dbReference type="PANTHER" id="PTHR11404">
    <property type="entry name" value="SUPEROXIDE DISMUTASE 2"/>
    <property type="match status" value="1"/>
</dbReference>
<evidence type="ECO:0000313" key="8">
    <source>
        <dbReference type="Proteomes" id="UP001524499"/>
    </source>
</evidence>
<keyword evidence="8" id="KW-1185">Reference proteome</keyword>
<dbReference type="Gene3D" id="3.55.40.20">
    <property type="entry name" value="Iron/manganese superoxide dismutase, C-terminal domain"/>
    <property type="match status" value="1"/>
</dbReference>
<dbReference type="Pfam" id="PF02777">
    <property type="entry name" value="Sod_Fe_C"/>
    <property type="match status" value="1"/>
</dbReference>
<evidence type="ECO:0000256" key="5">
    <source>
        <dbReference type="SAM" id="SignalP"/>
    </source>
</evidence>
<evidence type="ECO:0000256" key="1">
    <source>
        <dbReference type="ARBA" id="ARBA00008714"/>
    </source>
</evidence>
<dbReference type="RefSeq" id="WP_256604275.1">
    <property type="nucleotide sequence ID" value="NZ_JANIBJ010000051.1"/>
</dbReference>
<evidence type="ECO:0000256" key="3">
    <source>
        <dbReference type="ARBA" id="ARBA00022723"/>
    </source>
</evidence>
<dbReference type="PROSITE" id="PS51318">
    <property type="entry name" value="TAT"/>
    <property type="match status" value="1"/>
</dbReference>
<organism evidence="7 8">
    <name type="scientific">Methylomonas subterranea</name>
    <dbReference type="NCBI Taxonomy" id="2952225"/>
    <lineage>
        <taxon>Bacteria</taxon>
        <taxon>Pseudomonadati</taxon>
        <taxon>Pseudomonadota</taxon>
        <taxon>Gammaproteobacteria</taxon>
        <taxon>Methylococcales</taxon>
        <taxon>Methylococcaceae</taxon>
        <taxon>Methylomonas</taxon>
    </lineage>
</organism>
<comment type="similarity">
    <text evidence="1">Belongs to the iron/manganese superoxide dismutase family.</text>
</comment>
<dbReference type="EC" id="1.15.1.1" evidence="2"/>
<feature type="signal peptide" evidence="5">
    <location>
        <begin position="1"/>
        <end position="30"/>
    </location>
</feature>
<comment type="caution">
    <text evidence="7">The sequence shown here is derived from an EMBL/GenBank/DDBJ whole genome shotgun (WGS) entry which is preliminary data.</text>
</comment>
<accession>A0ABT1TLV3</accession>
<evidence type="ECO:0000259" key="6">
    <source>
        <dbReference type="Pfam" id="PF02777"/>
    </source>
</evidence>
<proteinExistence type="inferred from homology"/>
<dbReference type="InterPro" id="IPR006311">
    <property type="entry name" value="TAT_signal"/>
</dbReference>